<organism evidence="1 2">
    <name type="scientific">Populus euphratica</name>
    <name type="common">Euphrates poplar</name>
    <dbReference type="NCBI Taxonomy" id="75702"/>
    <lineage>
        <taxon>Eukaryota</taxon>
        <taxon>Viridiplantae</taxon>
        <taxon>Streptophyta</taxon>
        <taxon>Embryophyta</taxon>
        <taxon>Tracheophyta</taxon>
        <taxon>Spermatophyta</taxon>
        <taxon>Magnoliopsida</taxon>
        <taxon>eudicotyledons</taxon>
        <taxon>Gunneridae</taxon>
        <taxon>Pentapetalae</taxon>
        <taxon>rosids</taxon>
        <taxon>fabids</taxon>
        <taxon>Malpighiales</taxon>
        <taxon>Salicaceae</taxon>
        <taxon>Saliceae</taxon>
        <taxon>Populus</taxon>
    </lineage>
</organism>
<dbReference type="PANTHER" id="PTHR31325">
    <property type="entry name" value="OS01G0798800 PROTEIN-RELATED"/>
    <property type="match status" value="1"/>
</dbReference>
<accession>A0AAJ6V308</accession>
<evidence type="ECO:0000313" key="1">
    <source>
        <dbReference type="Proteomes" id="UP000694918"/>
    </source>
</evidence>
<reference evidence="2" key="1">
    <citation type="submission" date="2025-08" db="UniProtKB">
        <authorList>
            <consortium name="RefSeq"/>
        </authorList>
    </citation>
    <scope>IDENTIFICATION</scope>
</reference>
<keyword evidence="1" id="KW-1185">Reference proteome</keyword>
<dbReference type="InterPro" id="IPR007658">
    <property type="entry name" value="DUF594"/>
</dbReference>
<protein>
    <submittedName>
        <fullName evidence="2">Uncharacterized protein LOC105136641 isoform X2</fullName>
    </submittedName>
</protein>
<gene>
    <name evidence="2" type="primary">LOC105136641</name>
</gene>
<evidence type="ECO:0000313" key="2">
    <source>
        <dbReference type="RefSeq" id="XP_011040360.1"/>
    </source>
</evidence>
<proteinExistence type="predicted"/>
<name>A0AAJ6V308_POPEU</name>
<dbReference type="Pfam" id="PF04578">
    <property type="entry name" value="DUF594"/>
    <property type="match status" value="1"/>
</dbReference>
<dbReference type="GeneID" id="105136641"/>
<dbReference type="AlphaFoldDB" id="A0AAJ6V308"/>
<sequence>MKQMNVNRKDINGGLQDFIFGHLQKNSLKIKEDFNFIDKNFRRKIISQRGDGALEREGLLQDLKWSTTEMEFIRSILVWHLATEICYCVDKDANNVSSEYKTSRFLSEYMMYLLVIRPDTLSQGIGDEGYLHSLRDLDSIISKEEAPTKSPATSREEVVDAILFYYESFVIDDIRFQFRWKETKSAVAGGDRLAKQLRLLGFKKRWEIIEEVWMEMLAYAPAHCPWKEHAQQLRRGGELLTHVCFLMLHLGLSEQYEYNSFKDYNSLNDYIRGHDLLLPWEVKEVKRMVAYKDEELERKDRELEQLRSFLVASTP</sequence>
<dbReference type="RefSeq" id="XP_011040360.1">
    <property type="nucleotide sequence ID" value="XM_011042058.1"/>
</dbReference>
<dbReference type="Proteomes" id="UP000694918">
    <property type="component" value="Unplaced"/>
</dbReference>